<organism evidence="5 6">
    <name type="scientific">Xanthoceras sorbifolium</name>
    <dbReference type="NCBI Taxonomy" id="99658"/>
    <lineage>
        <taxon>Eukaryota</taxon>
        <taxon>Viridiplantae</taxon>
        <taxon>Streptophyta</taxon>
        <taxon>Embryophyta</taxon>
        <taxon>Tracheophyta</taxon>
        <taxon>Spermatophyta</taxon>
        <taxon>Magnoliopsida</taxon>
        <taxon>eudicotyledons</taxon>
        <taxon>Gunneridae</taxon>
        <taxon>Pentapetalae</taxon>
        <taxon>rosids</taxon>
        <taxon>malvids</taxon>
        <taxon>Sapindales</taxon>
        <taxon>Sapindaceae</taxon>
        <taxon>Xanthoceroideae</taxon>
        <taxon>Xanthoceras</taxon>
    </lineage>
</organism>
<dbReference type="Gene3D" id="3.40.50.2000">
    <property type="entry name" value="Glycogen Phosphorylase B"/>
    <property type="match status" value="2"/>
</dbReference>
<dbReference type="PANTHER" id="PTHR11926:SF774">
    <property type="entry name" value="UDP-GLYCOSYLTRANSFERASE 85A1-RELATED"/>
    <property type="match status" value="1"/>
</dbReference>
<dbReference type="Pfam" id="PF00201">
    <property type="entry name" value="UDPGT"/>
    <property type="match status" value="1"/>
</dbReference>
<dbReference type="Proteomes" id="UP000827721">
    <property type="component" value="Unassembled WGS sequence"/>
</dbReference>
<dbReference type="CDD" id="cd03784">
    <property type="entry name" value="GT1_Gtf-like"/>
    <property type="match status" value="1"/>
</dbReference>
<evidence type="ECO:0000313" key="5">
    <source>
        <dbReference type="EMBL" id="KAH7550524.1"/>
    </source>
</evidence>
<dbReference type="EMBL" id="JAFEMO010000013">
    <property type="protein sequence ID" value="KAH7550524.1"/>
    <property type="molecule type" value="Genomic_DNA"/>
</dbReference>
<dbReference type="SUPFAM" id="SSF53756">
    <property type="entry name" value="UDP-Glycosyltransferase/glycogen phosphorylase"/>
    <property type="match status" value="1"/>
</dbReference>
<gene>
    <name evidence="5" type="ORF">JRO89_XS13G0209100</name>
</gene>
<protein>
    <recommendedName>
        <fullName evidence="7">Glycosyltransferase</fullName>
    </recommendedName>
</protein>
<evidence type="ECO:0000313" key="6">
    <source>
        <dbReference type="Proteomes" id="UP000827721"/>
    </source>
</evidence>
<evidence type="ECO:0000256" key="2">
    <source>
        <dbReference type="ARBA" id="ARBA00022676"/>
    </source>
</evidence>
<proteinExistence type="inferred from homology"/>
<evidence type="ECO:0008006" key="7">
    <source>
        <dbReference type="Google" id="ProtNLM"/>
    </source>
</evidence>
<keyword evidence="6" id="KW-1185">Reference proteome</keyword>
<evidence type="ECO:0000256" key="4">
    <source>
        <dbReference type="SAM" id="Coils"/>
    </source>
</evidence>
<comment type="caution">
    <text evidence="5">The sequence shown here is derived from an EMBL/GenBank/DDBJ whole genome shotgun (WGS) entry which is preliminary data.</text>
</comment>
<name>A0ABQ8H9C8_9ROSI</name>
<dbReference type="InterPro" id="IPR002213">
    <property type="entry name" value="UDP_glucos_trans"/>
</dbReference>
<sequence>MGGDMINELQKEAAGKASNVCHLVVIPYPAKGHSNPMMNLCKRLAAKREDILITFVTEDRLGYTTSGGDYPTNMRFANIPNDILPSEESHNADTLSFGKAVMTKLGAPFEQILDTLQPPVTTILTDISLSWAVEAGNRRNIPVAALWIPVITEFAMHCHLNLFKEKQFPTDLEEHADAIVDFIPGISPIRVADLPRFFLKTGQSIALDGWMLNLPLSKIQYLVSTSIYELESQVFDFLRAKFSFPIYPFGPLIPYFEFNNNKTTATPDYIEWLDSQPTSSVLYIAMGSIVSISSAQMDEMVAGFKSSGARFLWVGRGNTSRLKDGCGDQGMVVPWCDQLRVLSHPSVGGYLTHGGLSSILEASISGVPMLTFPIAGDQFPNCKLVVEDWKVGWRLRTVVGADKLITREAIAKTVQKFMDMNDRERKELTKTAKQLQETIKGAAAKGGSSDANLDAFLKDITHGHAN</sequence>
<keyword evidence="3" id="KW-0808">Transferase</keyword>
<evidence type="ECO:0000256" key="1">
    <source>
        <dbReference type="ARBA" id="ARBA00009995"/>
    </source>
</evidence>
<comment type="similarity">
    <text evidence="1">Belongs to the UDP-glycosyltransferase family.</text>
</comment>
<accession>A0ABQ8H9C8</accession>
<reference evidence="5 6" key="1">
    <citation type="submission" date="2021-02" db="EMBL/GenBank/DDBJ databases">
        <title>Plant Genome Project.</title>
        <authorList>
            <person name="Zhang R.-G."/>
        </authorList>
    </citation>
    <scope>NUCLEOTIDE SEQUENCE [LARGE SCALE GENOMIC DNA]</scope>
    <source>
        <tissue evidence="5">Leaves</tissue>
    </source>
</reference>
<keyword evidence="4" id="KW-0175">Coiled coil</keyword>
<dbReference type="PANTHER" id="PTHR11926">
    <property type="entry name" value="GLUCOSYL/GLUCURONOSYL TRANSFERASES"/>
    <property type="match status" value="1"/>
</dbReference>
<feature type="coiled-coil region" evidence="4">
    <location>
        <begin position="418"/>
        <end position="445"/>
    </location>
</feature>
<keyword evidence="2" id="KW-0328">Glycosyltransferase</keyword>
<evidence type="ECO:0000256" key="3">
    <source>
        <dbReference type="ARBA" id="ARBA00022679"/>
    </source>
</evidence>